<reference evidence="2" key="2">
    <citation type="submission" date="2015-01" db="EMBL/GenBank/DDBJ databases">
        <title>Evolutionary Origins and Diversification of the Mycorrhizal Mutualists.</title>
        <authorList>
            <consortium name="DOE Joint Genome Institute"/>
            <consortium name="Mycorrhizal Genomics Consortium"/>
            <person name="Kohler A."/>
            <person name="Kuo A."/>
            <person name="Nagy L.G."/>
            <person name="Floudas D."/>
            <person name="Copeland A."/>
            <person name="Barry K.W."/>
            <person name="Cichocki N."/>
            <person name="Veneault-Fourrey C."/>
            <person name="LaButti K."/>
            <person name="Lindquist E.A."/>
            <person name="Lipzen A."/>
            <person name="Lundell T."/>
            <person name="Morin E."/>
            <person name="Murat C."/>
            <person name="Riley R."/>
            <person name="Ohm R."/>
            <person name="Sun H."/>
            <person name="Tunlid A."/>
            <person name="Henrissat B."/>
            <person name="Grigoriev I.V."/>
            <person name="Hibbett D.S."/>
            <person name="Martin F."/>
        </authorList>
    </citation>
    <scope>NUCLEOTIDE SEQUENCE [LARGE SCALE GENOMIC DNA]</scope>
    <source>
        <strain evidence="2">Ve08.2h10</strain>
    </source>
</reference>
<sequence>MYLVGICGCSHGLACAISKPCKCLLQSRFVLFGVSLAVPTRGAVVPVISKLRHGTPRHVTSRRDS</sequence>
<reference evidence="1 2" key="1">
    <citation type="submission" date="2014-04" db="EMBL/GenBank/DDBJ databases">
        <authorList>
            <consortium name="DOE Joint Genome Institute"/>
            <person name="Kuo A."/>
            <person name="Kohler A."/>
            <person name="Jargeat P."/>
            <person name="Nagy L.G."/>
            <person name="Floudas D."/>
            <person name="Copeland A."/>
            <person name="Barry K.W."/>
            <person name="Cichocki N."/>
            <person name="Veneault-Fourrey C."/>
            <person name="LaButti K."/>
            <person name="Lindquist E.A."/>
            <person name="Lipzen A."/>
            <person name="Lundell T."/>
            <person name="Morin E."/>
            <person name="Murat C."/>
            <person name="Sun H."/>
            <person name="Tunlid A."/>
            <person name="Henrissat B."/>
            <person name="Grigoriev I.V."/>
            <person name="Hibbett D.S."/>
            <person name="Martin F."/>
            <person name="Nordberg H.P."/>
            <person name="Cantor M.N."/>
            <person name="Hua S.X."/>
        </authorList>
    </citation>
    <scope>NUCLEOTIDE SEQUENCE [LARGE SCALE GENOMIC DNA]</scope>
    <source>
        <strain evidence="1 2">Ve08.2h10</strain>
    </source>
</reference>
<gene>
    <name evidence="1" type="ORF">PAXRUDRAFT_509223</name>
</gene>
<dbReference type="EMBL" id="KN828364">
    <property type="protein sequence ID" value="KIK75081.1"/>
    <property type="molecule type" value="Genomic_DNA"/>
</dbReference>
<dbReference type="HOGENOM" id="CLU_2850365_0_0_1"/>
<organism evidence="1 2">
    <name type="scientific">Paxillus rubicundulus Ve08.2h10</name>
    <dbReference type="NCBI Taxonomy" id="930991"/>
    <lineage>
        <taxon>Eukaryota</taxon>
        <taxon>Fungi</taxon>
        <taxon>Dikarya</taxon>
        <taxon>Basidiomycota</taxon>
        <taxon>Agaricomycotina</taxon>
        <taxon>Agaricomycetes</taxon>
        <taxon>Agaricomycetidae</taxon>
        <taxon>Boletales</taxon>
        <taxon>Paxilineae</taxon>
        <taxon>Paxillaceae</taxon>
        <taxon>Paxillus</taxon>
    </lineage>
</organism>
<dbReference type="Proteomes" id="UP000054538">
    <property type="component" value="Unassembled WGS sequence"/>
</dbReference>
<proteinExistence type="predicted"/>
<accession>A0A0D0CVF4</accession>
<evidence type="ECO:0000313" key="1">
    <source>
        <dbReference type="EMBL" id="KIK75081.1"/>
    </source>
</evidence>
<dbReference type="AlphaFoldDB" id="A0A0D0CVF4"/>
<evidence type="ECO:0000313" key="2">
    <source>
        <dbReference type="Proteomes" id="UP000054538"/>
    </source>
</evidence>
<name>A0A0D0CVF4_9AGAM</name>
<protein>
    <submittedName>
        <fullName evidence="1">Uncharacterized protein</fullName>
    </submittedName>
</protein>
<dbReference type="InParanoid" id="A0A0D0CVF4"/>
<keyword evidence="2" id="KW-1185">Reference proteome</keyword>